<name>G7GYW0_9ACTN</name>
<protein>
    <submittedName>
        <fullName evidence="2">Uncharacterized protein</fullName>
    </submittedName>
</protein>
<feature type="transmembrane region" description="Helical" evidence="1">
    <location>
        <begin position="31"/>
        <end position="50"/>
    </location>
</feature>
<comment type="caution">
    <text evidence="2">The sequence shown here is derived from an EMBL/GenBank/DDBJ whole genome shotgun (WGS) entry which is preliminary data.</text>
</comment>
<reference evidence="2 3" key="1">
    <citation type="submission" date="2011-11" db="EMBL/GenBank/DDBJ databases">
        <title>Whole genome shotgun sequence of Gordonia araii NBRC 100433.</title>
        <authorList>
            <person name="Yoshida Y."/>
            <person name="Hosoyama A."/>
            <person name="Tsuchikane K."/>
            <person name="Katsumata H."/>
            <person name="Yamazaki S."/>
            <person name="Fujita N."/>
        </authorList>
    </citation>
    <scope>NUCLEOTIDE SEQUENCE [LARGE SCALE GENOMIC DNA]</scope>
    <source>
        <strain evidence="2 3">NBRC 100433</strain>
    </source>
</reference>
<dbReference type="EMBL" id="BAEE01000021">
    <property type="protein sequence ID" value="GAB08785.1"/>
    <property type="molecule type" value="Genomic_DNA"/>
</dbReference>
<evidence type="ECO:0000256" key="1">
    <source>
        <dbReference type="SAM" id="Phobius"/>
    </source>
</evidence>
<dbReference type="Proteomes" id="UP000035088">
    <property type="component" value="Unassembled WGS sequence"/>
</dbReference>
<sequence length="227" mass="24373">MNMAGLAARICVTVDLVLLIVLVIWRPFGPVGMLIASTVLLTGAAGGLLLGSSADDRRAAAPADPVRAQWDRAAEHHRVVLTAYGAYELDPAMLLQYPAMWDLSAPPIIDFHDALELVGNLSSDEYPGPKAAQEYVDAVSMLRSDWAKADRYARSTGTANLADADAQACDRALKLLRHADGTEGAERAAYLEQVLSTVDALGGRGVIKAPERIQEELAVQVRRAIEK</sequence>
<gene>
    <name evidence="2" type="ORF">GOARA_021_00220</name>
</gene>
<keyword evidence="1" id="KW-0812">Transmembrane</keyword>
<evidence type="ECO:0000313" key="3">
    <source>
        <dbReference type="Proteomes" id="UP000035088"/>
    </source>
</evidence>
<feature type="transmembrane region" description="Helical" evidence="1">
    <location>
        <begin position="7"/>
        <end position="25"/>
    </location>
</feature>
<accession>G7GYW0</accession>
<keyword evidence="3" id="KW-1185">Reference proteome</keyword>
<proteinExistence type="predicted"/>
<keyword evidence="1" id="KW-1133">Transmembrane helix</keyword>
<dbReference type="RefSeq" id="WP_007320862.1">
    <property type="nucleotide sequence ID" value="NZ_BAEE01000021.1"/>
</dbReference>
<evidence type="ECO:0000313" key="2">
    <source>
        <dbReference type="EMBL" id="GAB08785.1"/>
    </source>
</evidence>
<dbReference type="STRING" id="1073574.GOARA_021_00220"/>
<keyword evidence="1" id="KW-0472">Membrane</keyword>
<dbReference type="AlphaFoldDB" id="G7GYW0"/>
<organism evidence="2 3">
    <name type="scientific">Gordonia araii NBRC 100433</name>
    <dbReference type="NCBI Taxonomy" id="1073574"/>
    <lineage>
        <taxon>Bacteria</taxon>
        <taxon>Bacillati</taxon>
        <taxon>Actinomycetota</taxon>
        <taxon>Actinomycetes</taxon>
        <taxon>Mycobacteriales</taxon>
        <taxon>Gordoniaceae</taxon>
        <taxon>Gordonia</taxon>
    </lineage>
</organism>